<dbReference type="OrthoDB" id="10250730at2759"/>
<dbReference type="InterPro" id="IPR051606">
    <property type="entry name" value="Polyketide_Oxido-like"/>
</dbReference>
<sequence length="316" mass="34409">MTKSLTIGVIGPAGFTGSHLCVELIRRGHHVIGLSRSPEKIGTHPFYTPRKLDVDSQTIDELAASFKDLDVLINAYGPHTAGAGALKYMPFLEVTRKIILATRVAASHPYLIQIGGTGSLHIPGRSASFQTVAETPDFWLAYRRSIADSAAHTAYMEERLGPIGARLRSYRNARIAARNGASTAETEKVIREVEEGIRRGDDAAKEFVTGARTSFMFFDGNRAFDWTYVSPPALYRAGKRTGGYEWGVDYLPLKGEDPMDGRVLEGRLQGISAADLAIAVADEAEGRERVGKHWSAWVADMGDDVPAPSYVTLADV</sequence>
<evidence type="ECO:0000313" key="4">
    <source>
        <dbReference type="Proteomes" id="UP000325902"/>
    </source>
</evidence>
<dbReference type="PANTHER" id="PTHR43355:SF2">
    <property type="entry name" value="FLAVIN REDUCTASE (NADPH)"/>
    <property type="match status" value="1"/>
</dbReference>
<keyword evidence="4" id="KW-1185">Reference proteome</keyword>
<evidence type="ECO:0000313" key="3">
    <source>
        <dbReference type="EMBL" id="KAB2569471.1"/>
    </source>
</evidence>
<dbReference type="SUPFAM" id="SSF51735">
    <property type="entry name" value="NAD(P)-binding Rossmann-fold domains"/>
    <property type="match status" value="1"/>
</dbReference>
<gene>
    <name evidence="3" type="ORF">DBV05_g11847</name>
</gene>
<proteinExistence type="inferred from homology"/>
<dbReference type="Pfam" id="PF01370">
    <property type="entry name" value="Epimerase"/>
    <property type="match status" value="1"/>
</dbReference>
<dbReference type="GO" id="GO:0016646">
    <property type="term" value="F:oxidoreductase activity, acting on the CH-NH group of donors, NAD or NADP as acceptor"/>
    <property type="evidence" value="ECO:0007669"/>
    <property type="project" value="TreeGrafter"/>
</dbReference>
<name>A0A5N5CVV4_9PEZI</name>
<evidence type="ECO:0000256" key="1">
    <source>
        <dbReference type="ARBA" id="ARBA00038376"/>
    </source>
</evidence>
<dbReference type="Gene3D" id="3.40.50.720">
    <property type="entry name" value="NAD(P)-binding Rossmann-like Domain"/>
    <property type="match status" value="2"/>
</dbReference>
<dbReference type="InterPro" id="IPR036291">
    <property type="entry name" value="NAD(P)-bd_dom_sf"/>
</dbReference>
<dbReference type="Proteomes" id="UP000325902">
    <property type="component" value="Unassembled WGS sequence"/>
</dbReference>
<dbReference type="InterPro" id="IPR001509">
    <property type="entry name" value="Epimerase_deHydtase"/>
</dbReference>
<evidence type="ECO:0000259" key="2">
    <source>
        <dbReference type="Pfam" id="PF01370"/>
    </source>
</evidence>
<dbReference type="EMBL" id="VCHE01000192">
    <property type="protein sequence ID" value="KAB2569471.1"/>
    <property type="molecule type" value="Genomic_DNA"/>
</dbReference>
<dbReference type="AlphaFoldDB" id="A0A5N5CVV4"/>
<dbReference type="PANTHER" id="PTHR43355">
    <property type="entry name" value="FLAVIN REDUCTASE (NADPH)"/>
    <property type="match status" value="1"/>
</dbReference>
<comment type="similarity">
    <text evidence="1">Belongs to the avfA family.</text>
</comment>
<accession>A0A5N5CVV4</accession>
<organism evidence="3 4">
    <name type="scientific">Lasiodiplodia theobromae</name>
    <dbReference type="NCBI Taxonomy" id="45133"/>
    <lineage>
        <taxon>Eukaryota</taxon>
        <taxon>Fungi</taxon>
        <taxon>Dikarya</taxon>
        <taxon>Ascomycota</taxon>
        <taxon>Pezizomycotina</taxon>
        <taxon>Dothideomycetes</taxon>
        <taxon>Dothideomycetes incertae sedis</taxon>
        <taxon>Botryosphaeriales</taxon>
        <taxon>Botryosphaeriaceae</taxon>
        <taxon>Lasiodiplodia</taxon>
    </lineage>
</organism>
<reference evidence="3 4" key="1">
    <citation type="journal article" date="2019" name="Sci. Rep.">
        <title>A multi-omics analysis of the grapevine pathogen Lasiodiplodia theobromae reveals that temperature affects the expression of virulence- and pathogenicity-related genes.</title>
        <authorList>
            <person name="Felix C."/>
            <person name="Meneses R."/>
            <person name="Goncalves M.F.M."/>
            <person name="Tilleman L."/>
            <person name="Duarte A.S."/>
            <person name="Jorrin-Novo J.V."/>
            <person name="Van de Peer Y."/>
            <person name="Deforce D."/>
            <person name="Van Nieuwerburgh F."/>
            <person name="Esteves A.C."/>
            <person name="Alves A."/>
        </authorList>
    </citation>
    <scope>NUCLEOTIDE SEQUENCE [LARGE SCALE GENOMIC DNA]</scope>
    <source>
        <strain evidence="3 4">LA-SOL3</strain>
    </source>
</reference>
<protein>
    <recommendedName>
        <fullName evidence="2">NAD-dependent epimerase/dehydratase domain-containing protein</fullName>
    </recommendedName>
</protein>
<feature type="domain" description="NAD-dependent epimerase/dehydratase" evidence="2">
    <location>
        <begin position="9"/>
        <end position="76"/>
    </location>
</feature>
<comment type="caution">
    <text evidence="3">The sequence shown here is derived from an EMBL/GenBank/DDBJ whole genome shotgun (WGS) entry which is preliminary data.</text>
</comment>